<sequence>MYTFNDLPNELLLQIFPHFPLKSLIAALGVRSLWRHLVPLAEINPARRGLLELYLQIIASPIFLQTRPWLLERLRPFDREAYIDSLLEQHNYLPEDFRIWILEWPAKAVIAGCWPGLPTTYYGLDSENKLMPRRDRLFRGCNWLGRQPPVLHAVEFSYIQNPKEANPQDVPALLVWEEYLMTWLVLGPKSLCSHGVYTVGDDEYYGDFEDRSGQEGLDEDTEPWFKPDGDYMDAEEGCTVYSSWTYWLLQRFHHLESMERGYDRMMEYPEPSESRPWGDNDEGFHSQPRADRVWKPKS</sequence>
<organism evidence="3 4">
    <name type="scientific">Favolaschia claudopus</name>
    <dbReference type="NCBI Taxonomy" id="2862362"/>
    <lineage>
        <taxon>Eukaryota</taxon>
        <taxon>Fungi</taxon>
        <taxon>Dikarya</taxon>
        <taxon>Basidiomycota</taxon>
        <taxon>Agaricomycotina</taxon>
        <taxon>Agaricomycetes</taxon>
        <taxon>Agaricomycetidae</taxon>
        <taxon>Agaricales</taxon>
        <taxon>Marasmiineae</taxon>
        <taxon>Mycenaceae</taxon>
        <taxon>Favolaschia</taxon>
    </lineage>
</organism>
<dbReference type="Gene3D" id="1.20.1280.50">
    <property type="match status" value="1"/>
</dbReference>
<evidence type="ECO:0000313" key="3">
    <source>
        <dbReference type="EMBL" id="KAK7042353.1"/>
    </source>
</evidence>
<keyword evidence="4" id="KW-1185">Reference proteome</keyword>
<feature type="domain" description="F-box" evidence="2">
    <location>
        <begin position="1"/>
        <end position="38"/>
    </location>
</feature>
<feature type="region of interest" description="Disordered" evidence="1">
    <location>
        <begin position="268"/>
        <end position="298"/>
    </location>
</feature>
<comment type="caution">
    <text evidence="3">The sequence shown here is derived from an EMBL/GenBank/DDBJ whole genome shotgun (WGS) entry which is preliminary data.</text>
</comment>
<evidence type="ECO:0000259" key="2">
    <source>
        <dbReference type="PROSITE" id="PS50181"/>
    </source>
</evidence>
<dbReference type="EMBL" id="JAWWNJ010000013">
    <property type="protein sequence ID" value="KAK7042353.1"/>
    <property type="molecule type" value="Genomic_DNA"/>
</dbReference>
<dbReference type="InterPro" id="IPR036047">
    <property type="entry name" value="F-box-like_dom_sf"/>
</dbReference>
<evidence type="ECO:0000256" key="1">
    <source>
        <dbReference type="SAM" id="MobiDB-lite"/>
    </source>
</evidence>
<proteinExistence type="predicted"/>
<dbReference type="CDD" id="cd09917">
    <property type="entry name" value="F-box_SF"/>
    <property type="match status" value="1"/>
</dbReference>
<dbReference type="Proteomes" id="UP001362999">
    <property type="component" value="Unassembled WGS sequence"/>
</dbReference>
<reference evidence="3 4" key="1">
    <citation type="journal article" date="2024" name="J Genomics">
        <title>Draft genome sequencing and assembly of Favolaschia claudopus CIRM-BRFM 2984 isolated from oak limbs.</title>
        <authorList>
            <person name="Navarro D."/>
            <person name="Drula E."/>
            <person name="Chaduli D."/>
            <person name="Cazenave R."/>
            <person name="Ahrendt S."/>
            <person name="Wang J."/>
            <person name="Lipzen A."/>
            <person name="Daum C."/>
            <person name="Barry K."/>
            <person name="Grigoriev I.V."/>
            <person name="Favel A."/>
            <person name="Rosso M.N."/>
            <person name="Martin F."/>
        </authorList>
    </citation>
    <scope>NUCLEOTIDE SEQUENCE [LARGE SCALE GENOMIC DNA]</scope>
    <source>
        <strain evidence="3 4">CIRM-BRFM 2984</strain>
    </source>
</reference>
<gene>
    <name evidence="3" type="ORF">R3P38DRAFT_2889969</name>
</gene>
<dbReference type="InterPro" id="IPR001810">
    <property type="entry name" value="F-box_dom"/>
</dbReference>
<accession>A0AAW0CT49</accession>
<dbReference type="SUPFAM" id="SSF81383">
    <property type="entry name" value="F-box domain"/>
    <property type="match status" value="1"/>
</dbReference>
<protein>
    <recommendedName>
        <fullName evidence="2">F-box domain-containing protein</fullName>
    </recommendedName>
</protein>
<dbReference type="AlphaFoldDB" id="A0AAW0CT49"/>
<dbReference type="PROSITE" id="PS50181">
    <property type="entry name" value="FBOX"/>
    <property type="match status" value="1"/>
</dbReference>
<evidence type="ECO:0000313" key="4">
    <source>
        <dbReference type="Proteomes" id="UP001362999"/>
    </source>
</evidence>
<name>A0AAW0CT49_9AGAR</name>